<evidence type="ECO:0000313" key="3">
    <source>
        <dbReference type="EMBL" id="KAK4027793.1"/>
    </source>
</evidence>
<evidence type="ECO:0000259" key="2">
    <source>
        <dbReference type="Pfam" id="PF10545"/>
    </source>
</evidence>
<protein>
    <recommendedName>
        <fullName evidence="2">MADF domain-containing protein</fullName>
    </recommendedName>
</protein>
<keyword evidence="4" id="KW-1185">Reference proteome</keyword>
<dbReference type="Proteomes" id="UP001234178">
    <property type="component" value="Unassembled WGS sequence"/>
</dbReference>
<dbReference type="InterPro" id="IPR006578">
    <property type="entry name" value="MADF-dom"/>
</dbReference>
<feature type="compositionally biased region" description="Basic and acidic residues" evidence="1">
    <location>
        <begin position="128"/>
        <end position="143"/>
    </location>
</feature>
<feature type="region of interest" description="Disordered" evidence="1">
    <location>
        <begin position="118"/>
        <end position="143"/>
    </location>
</feature>
<comment type="caution">
    <text evidence="3">The sequence shown here is derived from an EMBL/GenBank/DDBJ whole genome shotgun (WGS) entry which is preliminary data.</text>
</comment>
<proteinExistence type="predicted"/>
<evidence type="ECO:0000313" key="4">
    <source>
        <dbReference type="Proteomes" id="UP001234178"/>
    </source>
</evidence>
<organism evidence="3 4">
    <name type="scientific">Daphnia magna</name>
    <dbReference type="NCBI Taxonomy" id="35525"/>
    <lineage>
        <taxon>Eukaryota</taxon>
        <taxon>Metazoa</taxon>
        <taxon>Ecdysozoa</taxon>
        <taxon>Arthropoda</taxon>
        <taxon>Crustacea</taxon>
        <taxon>Branchiopoda</taxon>
        <taxon>Diplostraca</taxon>
        <taxon>Cladocera</taxon>
        <taxon>Anomopoda</taxon>
        <taxon>Daphniidae</taxon>
        <taxon>Daphnia</taxon>
    </lineage>
</organism>
<name>A0ABR0AS52_9CRUS</name>
<feature type="domain" description="MADF" evidence="2">
    <location>
        <begin position="21"/>
        <end position="79"/>
    </location>
</feature>
<reference evidence="3 4" key="1">
    <citation type="journal article" date="2023" name="Nucleic Acids Res.">
        <title>The hologenome of Daphnia magna reveals possible DNA methylation and microbiome-mediated evolution of the host genome.</title>
        <authorList>
            <person name="Chaturvedi A."/>
            <person name="Li X."/>
            <person name="Dhandapani V."/>
            <person name="Marshall H."/>
            <person name="Kissane S."/>
            <person name="Cuenca-Cambronero M."/>
            <person name="Asole G."/>
            <person name="Calvet F."/>
            <person name="Ruiz-Romero M."/>
            <person name="Marangio P."/>
            <person name="Guigo R."/>
            <person name="Rago D."/>
            <person name="Mirbahai L."/>
            <person name="Eastwood N."/>
            <person name="Colbourne J.K."/>
            <person name="Zhou J."/>
            <person name="Mallon E."/>
            <person name="Orsini L."/>
        </authorList>
    </citation>
    <scope>NUCLEOTIDE SEQUENCE [LARGE SCALE GENOMIC DNA]</scope>
    <source>
        <strain evidence="3">LRV0_1</strain>
    </source>
</reference>
<gene>
    <name evidence="3" type="ORF">OUZ56_016934</name>
</gene>
<dbReference type="Pfam" id="PF10545">
    <property type="entry name" value="MADF_DNA_bdg"/>
    <property type="match status" value="1"/>
</dbReference>
<dbReference type="EMBL" id="JAOYFB010000038">
    <property type="protein sequence ID" value="KAK4027793.1"/>
    <property type="molecule type" value="Genomic_DNA"/>
</dbReference>
<sequence length="256" mass="29261">MSENFDKNDRCQGKVSQQDAQKYPVLYKTTMKAYKKGDVQAKARVSIAKQFEGCSPLDVKDRWTYLKDQFKKACKVANQDDPSGTGTDDNSDDIDEGLQNIIDNTSFDLHSDLITIYEDDGNTSNSSKDLETSRSSEKNSEKKNKFHLFKSLWTPRPTPLKRGATKRNILFTNHIRHATNDNIESEFGFILSSLKEIAKSKPEVSRSMPISSPIINQIQHDWTCFCQNFAIRVADLPDEDSRDAIRMGMENLYWQN</sequence>
<accession>A0ABR0AS52</accession>
<feature type="region of interest" description="Disordered" evidence="1">
    <location>
        <begin position="76"/>
        <end position="97"/>
    </location>
</feature>
<evidence type="ECO:0000256" key="1">
    <source>
        <dbReference type="SAM" id="MobiDB-lite"/>
    </source>
</evidence>